<protein>
    <submittedName>
        <fullName evidence="1">Uncharacterized protein</fullName>
    </submittedName>
</protein>
<sequence length="86" mass="10112">MLEIGLLRMLDILACLQSYLSQERRHAWLSREEMEAKLRDAMLSDFRNVWDEYSARHGWTESTLFPESGGRAEFEALEKIEKTFDG</sequence>
<dbReference type="EMBL" id="LUGG01000011">
    <property type="protein sequence ID" value="OBZ71574.1"/>
    <property type="molecule type" value="Genomic_DNA"/>
</dbReference>
<accession>A0A1C7M973</accession>
<reference evidence="1 2" key="1">
    <citation type="submission" date="2016-03" db="EMBL/GenBank/DDBJ databases">
        <title>Whole genome sequencing of Grifola frondosa 9006-11.</title>
        <authorList>
            <person name="Min B."/>
            <person name="Park H."/>
            <person name="Kim J.-G."/>
            <person name="Cho H."/>
            <person name="Oh Y.-L."/>
            <person name="Kong W.-S."/>
            <person name="Choi I.-G."/>
        </authorList>
    </citation>
    <scope>NUCLEOTIDE SEQUENCE [LARGE SCALE GENOMIC DNA]</scope>
    <source>
        <strain evidence="1 2">9006-11</strain>
    </source>
</reference>
<evidence type="ECO:0000313" key="1">
    <source>
        <dbReference type="EMBL" id="OBZ71574.1"/>
    </source>
</evidence>
<name>A0A1C7M973_GRIFR</name>
<dbReference type="AlphaFoldDB" id="A0A1C7M973"/>
<evidence type="ECO:0000313" key="2">
    <source>
        <dbReference type="Proteomes" id="UP000092993"/>
    </source>
</evidence>
<keyword evidence="2" id="KW-1185">Reference proteome</keyword>
<dbReference type="Proteomes" id="UP000092993">
    <property type="component" value="Unassembled WGS sequence"/>
</dbReference>
<proteinExistence type="predicted"/>
<comment type="caution">
    <text evidence="1">The sequence shown here is derived from an EMBL/GenBank/DDBJ whole genome shotgun (WGS) entry which is preliminary data.</text>
</comment>
<organism evidence="1 2">
    <name type="scientific">Grifola frondosa</name>
    <name type="common">Maitake</name>
    <name type="synonym">Polyporus frondosus</name>
    <dbReference type="NCBI Taxonomy" id="5627"/>
    <lineage>
        <taxon>Eukaryota</taxon>
        <taxon>Fungi</taxon>
        <taxon>Dikarya</taxon>
        <taxon>Basidiomycota</taxon>
        <taxon>Agaricomycotina</taxon>
        <taxon>Agaricomycetes</taxon>
        <taxon>Polyporales</taxon>
        <taxon>Grifolaceae</taxon>
        <taxon>Grifola</taxon>
    </lineage>
</organism>
<gene>
    <name evidence="1" type="ORF">A0H81_08897</name>
</gene>